<dbReference type="AlphaFoldDB" id="A0A2I3RQY4"/>
<dbReference type="InParanoid" id="A0A2I3RQY4"/>
<dbReference type="Bgee" id="ENSPTRG00000042788">
    <property type="expression patterns" value="Expressed in thymus and 12 other cell types or tissues"/>
</dbReference>
<dbReference type="Proteomes" id="UP000002277">
    <property type="component" value="Chromosome 6"/>
</dbReference>
<proteinExistence type="predicted"/>
<name>A0A2I3RQY4_PANTR</name>
<reference evidence="1" key="2">
    <citation type="submission" date="2025-08" db="UniProtKB">
        <authorList>
            <consortium name="Ensembl"/>
        </authorList>
    </citation>
    <scope>IDENTIFICATION</scope>
</reference>
<accession>A0A2I3RQY4</accession>
<evidence type="ECO:0000313" key="2">
    <source>
        <dbReference type="Proteomes" id="UP000002277"/>
    </source>
</evidence>
<evidence type="ECO:0000313" key="1">
    <source>
        <dbReference type="Ensembl" id="ENSPTRP00000067084.1"/>
    </source>
</evidence>
<reference evidence="1 2" key="1">
    <citation type="journal article" date="2005" name="Nature">
        <title>Initial sequence of the chimpanzee genome and comparison with the human genome.</title>
        <authorList>
            <consortium name="Chimpanzee sequencing and analysis consortium"/>
        </authorList>
    </citation>
    <scope>NUCLEOTIDE SEQUENCE [LARGE SCALE GENOMIC DNA]</scope>
</reference>
<dbReference type="OMA" id="WAVECHY"/>
<dbReference type="Ensembl" id="ENSPTRT00000079810.1">
    <property type="protein sequence ID" value="ENSPTRP00000067084.1"/>
    <property type="gene ID" value="ENSPTRG00000042788.1"/>
</dbReference>
<sequence length="153" mass="18003">MSLKSATKWGRRCNYYYQHLESIMNLLEYFLALTSFILRCSYWIFPSANNMEVPIQGQIIPGFIWSYLKVKSLEFLMIPFLYGLQFDRWEFSTLKKTLLLSGNPCPPLTSTQNCFPHSLTARVVKNWDVLLRWAVECHYPQVTTDVLTPSMFR</sequence>
<dbReference type="EMBL" id="AC192123">
    <property type="status" value="NOT_ANNOTATED_CDS"/>
    <property type="molecule type" value="Genomic_DNA"/>
</dbReference>
<protein>
    <submittedName>
        <fullName evidence="1">Uncharacterized protein</fullName>
    </submittedName>
</protein>
<keyword evidence="2" id="KW-1185">Reference proteome</keyword>
<dbReference type="GeneTree" id="ENSGT00910000148890"/>
<reference evidence="1" key="3">
    <citation type="submission" date="2025-09" db="UniProtKB">
        <authorList>
            <consortium name="Ensembl"/>
        </authorList>
    </citation>
    <scope>IDENTIFICATION</scope>
</reference>
<organism evidence="1 2">
    <name type="scientific">Pan troglodytes</name>
    <name type="common">Chimpanzee</name>
    <dbReference type="NCBI Taxonomy" id="9598"/>
    <lineage>
        <taxon>Eukaryota</taxon>
        <taxon>Metazoa</taxon>
        <taxon>Chordata</taxon>
        <taxon>Craniata</taxon>
        <taxon>Vertebrata</taxon>
        <taxon>Euteleostomi</taxon>
        <taxon>Mammalia</taxon>
        <taxon>Eutheria</taxon>
        <taxon>Euarchontoglires</taxon>
        <taxon>Primates</taxon>
        <taxon>Haplorrhini</taxon>
        <taxon>Catarrhini</taxon>
        <taxon>Hominidae</taxon>
        <taxon>Pan</taxon>
    </lineage>
</organism>